<gene>
    <name evidence="1" type="ORF">SAMN02746091_02122</name>
</gene>
<dbReference type="Gene3D" id="3.10.20.30">
    <property type="match status" value="1"/>
</dbReference>
<dbReference type="Proteomes" id="UP000184423">
    <property type="component" value="Unassembled WGS sequence"/>
</dbReference>
<name>A0A1M5A7U9_9CLOT</name>
<dbReference type="EMBL" id="FQVG01000048">
    <property type="protein sequence ID" value="SHF26343.1"/>
    <property type="molecule type" value="Genomic_DNA"/>
</dbReference>
<reference evidence="2" key="1">
    <citation type="submission" date="2016-11" db="EMBL/GenBank/DDBJ databases">
        <authorList>
            <person name="Varghese N."/>
            <person name="Submissions S."/>
        </authorList>
    </citation>
    <scope>NUCLEOTIDE SEQUENCE [LARGE SCALE GENOMIC DNA]</scope>
    <source>
        <strain evidence="2">DSM 10124</strain>
    </source>
</reference>
<evidence type="ECO:0000313" key="1">
    <source>
        <dbReference type="EMBL" id="SHF26343.1"/>
    </source>
</evidence>
<dbReference type="AlphaFoldDB" id="A0A1M5A7U9"/>
<protein>
    <submittedName>
        <fullName evidence="1">Molybdopterin converting factor, small subunit</fullName>
    </submittedName>
</protein>
<accession>A0A1M5A7U9</accession>
<sequence length="77" mass="8532">MIKVNAKAFAMLSKYIETNKNFEITLEEGATLRDVLRKLGLPEEEIFTCTINGENATLDDKVKDGDNVGFYPYLGGG</sequence>
<dbReference type="InterPro" id="IPR012675">
    <property type="entry name" value="Beta-grasp_dom_sf"/>
</dbReference>
<dbReference type="SUPFAM" id="SSF54285">
    <property type="entry name" value="MoaD/ThiS"/>
    <property type="match status" value="1"/>
</dbReference>
<dbReference type="CDD" id="cd17040">
    <property type="entry name" value="Ubl_MoaD_like"/>
    <property type="match status" value="1"/>
</dbReference>
<evidence type="ECO:0000313" key="2">
    <source>
        <dbReference type="Proteomes" id="UP000184423"/>
    </source>
</evidence>
<proteinExistence type="predicted"/>
<organism evidence="1 2">
    <name type="scientific">Caloramator proteoclasticus DSM 10124</name>
    <dbReference type="NCBI Taxonomy" id="1121262"/>
    <lineage>
        <taxon>Bacteria</taxon>
        <taxon>Bacillati</taxon>
        <taxon>Bacillota</taxon>
        <taxon>Clostridia</taxon>
        <taxon>Eubacteriales</taxon>
        <taxon>Clostridiaceae</taxon>
        <taxon>Caloramator</taxon>
    </lineage>
</organism>
<dbReference type="RefSeq" id="WP_035165650.1">
    <property type="nucleotide sequence ID" value="NZ_FQVG01000048.1"/>
</dbReference>
<dbReference type="InterPro" id="IPR016155">
    <property type="entry name" value="Mopterin_synth/thiamin_S_b"/>
</dbReference>
<keyword evidence="2" id="KW-1185">Reference proteome</keyword>
<dbReference type="InterPro" id="IPR003749">
    <property type="entry name" value="ThiS/MoaD-like"/>
</dbReference>
<dbReference type="Pfam" id="PF02597">
    <property type="entry name" value="ThiS"/>
    <property type="match status" value="1"/>
</dbReference>